<feature type="compositionally biased region" description="Basic and acidic residues" evidence="1">
    <location>
        <begin position="53"/>
        <end position="65"/>
    </location>
</feature>
<proteinExistence type="predicted"/>
<dbReference type="Proteomes" id="UP001341840">
    <property type="component" value="Unassembled WGS sequence"/>
</dbReference>
<feature type="region of interest" description="Disordered" evidence="1">
    <location>
        <begin position="40"/>
        <end position="73"/>
    </location>
</feature>
<dbReference type="EMBL" id="JASCZI010151906">
    <property type="protein sequence ID" value="MED6174842.1"/>
    <property type="molecule type" value="Genomic_DNA"/>
</dbReference>
<evidence type="ECO:0000313" key="3">
    <source>
        <dbReference type="Proteomes" id="UP001341840"/>
    </source>
</evidence>
<comment type="caution">
    <text evidence="2">The sequence shown here is derived from an EMBL/GenBank/DDBJ whole genome shotgun (WGS) entry which is preliminary data.</text>
</comment>
<evidence type="ECO:0000313" key="2">
    <source>
        <dbReference type="EMBL" id="MED6174842.1"/>
    </source>
</evidence>
<evidence type="ECO:0000256" key="1">
    <source>
        <dbReference type="SAM" id="MobiDB-lite"/>
    </source>
</evidence>
<organism evidence="2 3">
    <name type="scientific">Stylosanthes scabra</name>
    <dbReference type="NCBI Taxonomy" id="79078"/>
    <lineage>
        <taxon>Eukaryota</taxon>
        <taxon>Viridiplantae</taxon>
        <taxon>Streptophyta</taxon>
        <taxon>Embryophyta</taxon>
        <taxon>Tracheophyta</taxon>
        <taxon>Spermatophyta</taxon>
        <taxon>Magnoliopsida</taxon>
        <taxon>eudicotyledons</taxon>
        <taxon>Gunneridae</taxon>
        <taxon>Pentapetalae</taxon>
        <taxon>rosids</taxon>
        <taxon>fabids</taxon>
        <taxon>Fabales</taxon>
        <taxon>Fabaceae</taxon>
        <taxon>Papilionoideae</taxon>
        <taxon>50 kb inversion clade</taxon>
        <taxon>dalbergioids sensu lato</taxon>
        <taxon>Dalbergieae</taxon>
        <taxon>Pterocarpus clade</taxon>
        <taxon>Stylosanthes</taxon>
    </lineage>
</organism>
<keyword evidence="3" id="KW-1185">Reference proteome</keyword>
<sequence length="198" mass="23223">IPTLFRYANQKEVEDALLHEEDDESLTQEGMHECLEEVEEENKYQEAEDVDQEVEHKDKEQKGVESVHFASSEATPPMLPSELHFKWVNPYDMSCLGPLQYGLIEMDGQLKALCGVFDKKKMDSMELSECNGLLHKLHNNRAKIGWTNRVWDPRKSFMDHRFWEITHCMGALRSLNPPGHTNFKYWWGFKDDFKHKPP</sequence>
<feature type="non-terminal residue" evidence="2">
    <location>
        <position position="1"/>
    </location>
</feature>
<gene>
    <name evidence="2" type="ORF">PIB30_072850</name>
</gene>
<reference evidence="2 3" key="1">
    <citation type="journal article" date="2023" name="Plants (Basel)">
        <title>Bridging the Gap: Combining Genomics and Transcriptomics Approaches to Understand Stylosanthes scabra, an Orphan Legume from the Brazilian Caatinga.</title>
        <authorList>
            <person name="Ferreira-Neto J.R.C."/>
            <person name="da Silva M.D."/>
            <person name="Binneck E."/>
            <person name="de Melo N.F."/>
            <person name="da Silva R.H."/>
            <person name="de Melo A.L.T.M."/>
            <person name="Pandolfi V."/>
            <person name="Bustamante F.O."/>
            <person name="Brasileiro-Vidal A.C."/>
            <person name="Benko-Iseppon A.M."/>
        </authorList>
    </citation>
    <scope>NUCLEOTIDE SEQUENCE [LARGE SCALE GENOMIC DNA]</scope>
    <source>
        <tissue evidence="2">Leaves</tissue>
    </source>
</reference>
<accession>A0ABU6VN66</accession>
<protein>
    <submittedName>
        <fullName evidence="2">Uncharacterized protein</fullName>
    </submittedName>
</protein>
<name>A0ABU6VN66_9FABA</name>